<evidence type="ECO:0000313" key="1">
    <source>
        <dbReference type="EMBL" id="JAD96030.1"/>
    </source>
</evidence>
<dbReference type="EMBL" id="GBRH01201865">
    <property type="protein sequence ID" value="JAD96030.1"/>
    <property type="molecule type" value="Transcribed_RNA"/>
</dbReference>
<sequence length="41" mass="4457">MKSSCKPFSSFVSVKISAQVQLARILESLKEQVTEIQSAAS</sequence>
<name>A0A0A9EDS1_ARUDO</name>
<proteinExistence type="predicted"/>
<dbReference type="AlphaFoldDB" id="A0A0A9EDS1"/>
<reference evidence="1" key="1">
    <citation type="submission" date="2014-09" db="EMBL/GenBank/DDBJ databases">
        <authorList>
            <person name="Magalhaes I.L.F."/>
            <person name="Oliveira U."/>
            <person name="Santos F.R."/>
            <person name="Vidigal T.H.D.A."/>
            <person name="Brescovit A.D."/>
            <person name="Santos A.J."/>
        </authorList>
    </citation>
    <scope>NUCLEOTIDE SEQUENCE</scope>
    <source>
        <tissue evidence="1">Shoot tissue taken approximately 20 cm above the soil surface</tissue>
    </source>
</reference>
<reference evidence="1" key="2">
    <citation type="journal article" date="2015" name="Data Brief">
        <title>Shoot transcriptome of the giant reed, Arundo donax.</title>
        <authorList>
            <person name="Barrero R.A."/>
            <person name="Guerrero F.D."/>
            <person name="Moolhuijzen P."/>
            <person name="Goolsby J.A."/>
            <person name="Tidwell J."/>
            <person name="Bellgard S.E."/>
            <person name="Bellgard M.I."/>
        </authorList>
    </citation>
    <scope>NUCLEOTIDE SEQUENCE</scope>
    <source>
        <tissue evidence="1">Shoot tissue taken approximately 20 cm above the soil surface</tissue>
    </source>
</reference>
<protein>
    <submittedName>
        <fullName evidence="1">Uncharacterized protein</fullName>
    </submittedName>
</protein>
<accession>A0A0A9EDS1</accession>
<organism evidence="1">
    <name type="scientific">Arundo donax</name>
    <name type="common">Giant reed</name>
    <name type="synonym">Donax arundinaceus</name>
    <dbReference type="NCBI Taxonomy" id="35708"/>
    <lineage>
        <taxon>Eukaryota</taxon>
        <taxon>Viridiplantae</taxon>
        <taxon>Streptophyta</taxon>
        <taxon>Embryophyta</taxon>
        <taxon>Tracheophyta</taxon>
        <taxon>Spermatophyta</taxon>
        <taxon>Magnoliopsida</taxon>
        <taxon>Liliopsida</taxon>
        <taxon>Poales</taxon>
        <taxon>Poaceae</taxon>
        <taxon>PACMAD clade</taxon>
        <taxon>Arundinoideae</taxon>
        <taxon>Arundineae</taxon>
        <taxon>Arundo</taxon>
    </lineage>
</organism>